<dbReference type="PANTHER" id="PTHR12526:SF630">
    <property type="entry name" value="GLYCOSYLTRANSFERASE"/>
    <property type="match status" value="1"/>
</dbReference>
<dbReference type="EMBL" id="BARW01006299">
    <property type="protein sequence ID" value="GAI87691.1"/>
    <property type="molecule type" value="Genomic_DNA"/>
</dbReference>
<dbReference type="Pfam" id="PF13692">
    <property type="entry name" value="Glyco_trans_1_4"/>
    <property type="match status" value="1"/>
</dbReference>
<comment type="caution">
    <text evidence="1">The sequence shown here is derived from an EMBL/GenBank/DDBJ whole genome shotgun (WGS) entry which is preliminary data.</text>
</comment>
<gene>
    <name evidence="1" type="ORF">S12H4_13230</name>
</gene>
<evidence type="ECO:0008006" key="2">
    <source>
        <dbReference type="Google" id="ProtNLM"/>
    </source>
</evidence>
<accession>X1T8I5</accession>
<proteinExistence type="predicted"/>
<dbReference type="CDD" id="cd03801">
    <property type="entry name" value="GT4_PimA-like"/>
    <property type="match status" value="1"/>
</dbReference>
<dbReference type="Gene3D" id="3.40.50.2000">
    <property type="entry name" value="Glycogen Phosphorylase B"/>
    <property type="match status" value="2"/>
</dbReference>
<sequence length="268" mass="30901">MIPKILDLTDAISLNYQRSIKYQKGLKYLISRIEKDRVLKYEIEIIKDFDRNFLVSETDKNYLNGYEETEGVEIIPNGVDLEYFSYNENNFDAKCIVFMGNMRTYPNNDTVKYFCDSIFPIVLRRYPDVKFYIVGANPTREVFALGKRKNVIVTGEVDDIRPYIRRAVVSVCPLRVGSGILNKILESMALGTPVVTSTIGLEGIDAIPNDEILVSDDKYEFAEKIISLMENPDLRNRIALNGRKLIEEKYSDKIVMNKVKKVLRQLKK</sequence>
<reference evidence="1" key="1">
    <citation type="journal article" date="2014" name="Front. Microbiol.">
        <title>High frequency of phylogenetically diverse reductive dehalogenase-homologous genes in deep subseafloor sedimentary metagenomes.</title>
        <authorList>
            <person name="Kawai M."/>
            <person name="Futagami T."/>
            <person name="Toyoda A."/>
            <person name="Takaki Y."/>
            <person name="Nishi S."/>
            <person name="Hori S."/>
            <person name="Arai W."/>
            <person name="Tsubouchi T."/>
            <person name="Morono Y."/>
            <person name="Uchiyama I."/>
            <person name="Ito T."/>
            <person name="Fujiyama A."/>
            <person name="Inagaki F."/>
            <person name="Takami H."/>
        </authorList>
    </citation>
    <scope>NUCLEOTIDE SEQUENCE</scope>
    <source>
        <strain evidence="1">Expedition CK06-06</strain>
    </source>
</reference>
<name>X1T8I5_9ZZZZ</name>
<dbReference type="AlphaFoldDB" id="X1T8I5"/>
<dbReference type="SUPFAM" id="SSF53756">
    <property type="entry name" value="UDP-Glycosyltransferase/glycogen phosphorylase"/>
    <property type="match status" value="1"/>
</dbReference>
<protein>
    <recommendedName>
        <fullName evidence="2">Glycosyltransferase subfamily 4-like N-terminal domain-containing protein</fullName>
    </recommendedName>
</protein>
<evidence type="ECO:0000313" key="1">
    <source>
        <dbReference type="EMBL" id="GAI87691.1"/>
    </source>
</evidence>
<organism evidence="1">
    <name type="scientific">marine sediment metagenome</name>
    <dbReference type="NCBI Taxonomy" id="412755"/>
    <lineage>
        <taxon>unclassified sequences</taxon>
        <taxon>metagenomes</taxon>
        <taxon>ecological metagenomes</taxon>
    </lineage>
</organism>
<dbReference type="PANTHER" id="PTHR12526">
    <property type="entry name" value="GLYCOSYLTRANSFERASE"/>
    <property type="match status" value="1"/>
</dbReference>